<keyword evidence="3" id="KW-1185">Reference proteome</keyword>
<organism evidence="2 3">
    <name type="scientific">Roseofilum halophilum BLCC-M91</name>
    <dbReference type="NCBI Taxonomy" id="3022259"/>
    <lineage>
        <taxon>Bacteria</taxon>
        <taxon>Bacillati</taxon>
        <taxon>Cyanobacteriota</taxon>
        <taxon>Cyanophyceae</taxon>
        <taxon>Desertifilales</taxon>
        <taxon>Desertifilaceae</taxon>
        <taxon>Roseofilum</taxon>
        <taxon>Roseofilum halophilum</taxon>
    </lineage>
</organism>
<dbReference type="Proteomes" id="UP001231370">
    <property type="component" value="Unassembled WGS sequence"/>
</dbReference>
<evidence type="ECO:0000313" key="3">
    <source>
        <dbReference type="Proteomes" id="UP001231370"/>
    </source>
</evidence>
<sequence length="67" mass="7302">MSGNSSGGCNGDRHYTIAHNQTPSSPTAIAPTHLTDSRNSLYSYQPQLSPYGNLLHLFILLTISLDR</sequence>
<gene>
    <name evidence="2" type="ORF">PJF56_00115</name>
</gene>
<reference evidence="2 3" key="1">
    <citation type="submission" date="2023-01" db="EMBL/GenBank/DDBJ databases">
        <title>Novel diversity within Roseofilum (Cyanobacteria; Desertifilaceae) from marine benthic mats with descriptions of four novel species.</title>
        <authorList>
            <person name="Wang Y."/>
            <person name="Berthold D.E."/>
            <person name="Hu J."/>
            <person name="Lefler F.W."/>
            <person name="Laughinghouse H.D. IV."/>
        </authorList>
    </citation>
    <scope>NUCLEOTIDE SEQUENCE [LARGE SCALE GENOMIC DNA]</scope>
    <source>
        <strain evidence="2 3">BLCC-M91</strain>
    </source>
</reference>
<feature type="region of interest" description="Disordered" evidence="1">
    <location>
        <begin position="1"/>
        <end position="32"/>
    </location>
</feature>
<comment type="caution">
    <text evidence="2">The sequence shown here is derived from an EMBL/GenBank/DDBJ whole genome shotgun (WGS) entry which is preliminary data.</text>
</comment>
<dbReference type="EMBL" id="JAQPOK010000001">
    <property type="protein sequence ID" value="MDJ1177261.1"/>
    <property type="molecule type" value="Genomic_DNA"/>
</dbReference>
<feature type="compositionally biased region" description="Gly residues" evidence="1">
    <location>
        <begin position="1"/>
        <end position="10"/>
    </location>
</feature>
<protein>
    <submittedName>
        <fullName evidence="2">Uncharacterized protein</fullName>
    </submittedName>
</protein>
<evidence type="ECO:0000313" key="2">
    <source>
        <dbReference type="EMBL" id="MDJ1177261.1"/>
    </source>
</evidence>
<accession>A0ABT7BFE9</accession>
<feature type="compositionally biased region" description="Polar residues" evidence="1">
    <location>
        <begin position="18"/>
        <end position="27"/>
    </location>
</feature>
<name>A0ABT7BFE9_9CYAN</name>
<evidence type="ECO:0000256" key="1">
    <source>
        <dbReference type="SAM" id="MobiDB-lite"/>
    </source>
</evidence>
<proteinExistence type="predicted"/>
<dbReference type="RefSeq" id="WP_283760589.1">
    <property type="nucleotide sequence ID" value="NZ_JAQPOK010000001.1"/>
</dbReference>